<name>A0A7J4J1X2_9ARCH</name>
<dbReference type="EMBL" id="DUGC01000080">
    <property type="protein sequence ID" value="HIH10047.1"/>
    <property type="molecule type" value="Genomic_DNA"/>
</dbReference>
<accession>A0A7J4J1X2</accession>
<sequence>MNFLKGIIGNKGEVKIDRSLDGSHGSHWDATVLDMNELEHVMTESAHPRYLTKLTKAEFAGIGEKVVLVAKYELKDPLYAYILRVETKEKHYELATGYPVIETAISYPCKISTVYEWPIKIEAQTEGNVKDPPLSFFATDYFLKKKDYLANKTHSLKLSGIAYAIERLKLEKNTLKDKDGKELNISRMKMIFPLNSFDREHHWMIDDYTIRGEIKSMKKIQSKLVSGYILKLDINPLEEVEIFASEKSIKGDLKTGDMVSAWIWLQGKLAEEEWDVLGEKDEK</sequence>
<proteinExistence type="predicted"/>
<dbReference type="AlphaFoldDB" id="A0A7J4J1X2"/>
<organism evidence="1 2">
    <name type="scientific">Candidatus Iainarchaeum sp</name>
    <dbReference type="NCBI Taxonomy" id="3101447"/>
    <lineage>
        <taxon>Archaea</taxon>
        <taxon>Candidatus Iainarchaeota</taxon>
        <taxon>Candidatus Iainarchaeia</taxon>
        <taxon>Candidatus Iainarchaeales</taxon>
        <taxon>Candidatus Iainarchaeaceae</taxon>
        <taxon>Candidatus Iainarchaeum</taxon>
    </lineage>
</organism>
<protein>
    <submittedName>
        <fullName evidence="1">Uncharacterized protein</fullName>
    </submittedName>
</protein>
<evidence type="ECO:0000313" key="2">
    <source>
        <dbReference type="Proteomes" id="UP000565078"/>
    </source>
</evidence>
<dbReference type="Proteomes" id="UP000565078">
    <property type="component" value="Unassembled WGS sequence"/>
</dbReference>
<gene>
    <name evidence="1" type="ORF">HA254_05265</name>
</gene>
<reference evidence="2" key="1">
    <citation type="journal article" date="2020" name="bioRxiv">
        <title>A rank-normalized archaeal taxonomy based on genome phylogeny resolves widespread incomplete and uneven classifications.</title>
        <authorList>
            <person name="Rinke C."/>
            <person name="Chuvochina M."/>
            <person name="Mussig A.J."/>
            <person name="Chaumeil P.-A."/>
            <person name="Waite D.W."/>
            <person name="Whitman W.B."/>
            <person name="Parks D.H."/>
            <person name="Hugenholtz P."/>
        </authorList>
    </citation>
    <scope>NUCLEOTIDE SEQUENCE [LARGE SCALE GENOMIC DNA]</scope>
</reference>
<evidence type="ECO:0000313" key="1">
    <source>
        <dbReference type="EMBL" id="HIH10047.1"/>
    </source>
</evidence>
<comment type="caution">
    <text evidence="1">The sequence shown here is derived from an EMBL/GenBank/DDBJ whole genome shotgun (WGS) entry which is preliminary data.</text>
</comment>